<dbReference type="AlphaFoldDB" id="A0AAV5IY24"/>
<keyword evidence="2" id="KW-1185">Reference proteome</keyword>
<reference evidence="1 2" key="1">
    <citation type="journal article" date="2021" name="Commun. Biol.">
        <title>The genome of Shorea leprosula (Dipterocarpaceae) highlights the ecological relevance of drought in aseasonal tropical rainforests.</title>
        <authorList>
            <person name="Ng K.K.S."/>
            <person name="Kobayashi M.J."/>
            <person name="Fawcett J.A."/>
            <person name="Hatakeyama M."/>
            <person name="Paape T."/>
            <person name="Ng C.H."/>
            <person name="Ang C.C."/>
            <person name="Tnah L.H."/>
            <person name="Lee C.T."/>
            <person name="Nishiyama T."/>
            <person name="Sese J."/>
            <person name="O'Brien M.J."/>
            <person name="Copetti D."/>
            <person name="Mohd Noor M.I."/>
            <person name="Ong R.C."/>
            <person name="Putra M."/>
            <person name="Sireger I.Z."/>
            <person name="Indrioko S."/>
            <person name="Kosugi Y."/>
            <person name="Izuno A."/>
            <person name="Isagi Y."/>
            <person name="Lee S.L."/>
            <person name="Shimizu K.K."/>
        </authorList>
    </citation>
    <scope>NUCLEOTIDE SEQUENCE [LARGE SCALE GENOMIC DNA]</scope>
    <source>
        <strain evidence="1">214</strain>
    </source>
</reference>
<comment type="caution">
    <text evidence="1">The sequence shown here is derived from an EMBL/GenBank/DDBJ whole genome shotgun (WGS) entry which is preliminary data.</text>
</comment>
<sequence length="44" mass="4889">MFPIITTDVPSKVSIWIFITCSADKRMDGNNQSAAKIADRSIFV</sequence>
<accession>A0AAV5IY24</accession>
<dbReference type="Proteomes" id="UP001054252">
    <property type="component" value="Unassembled WGS sequence"/>
</dbReference>
<proteinExistence type="predicted"/>
<dbReference type="EMBL" id="BPVZ01000026">
    <property type="protein sequence ID" value="GKV06771.1"/>
    <property type="molecule type" value="Genomic_DNA"/>
</dbReference>
<evidence type="ECO:0000313" key="1">
    <source>
        <dbReference type="EMBL" id="GKV06771.1"/>
    </source>
</evidence>
<protein>
    <submittedName>
        <fullName evidence="1">Uncharacterized protein</fullName>
    </submittedName>
</protein>
<name>A0AAV5IY24_9ROSI</name>
<gene>
    <name evidence="1" type="ORF">SLEP1_g18615</name>
</gene>
<evidence type="ECO:0000313" key="2">
    <source>
        <dbReference type="Proteomes" id="UP001054252"/>
    </source>
</evidence>
<organism evidence="1 2">
    <name type="scientific">Rubroshorea leprosula</name>
    <dbReference type="NCBI Taxonomy" id="152421"/>
    <lineage>
        <taxon>Eukaryota</taxon>
        <taxon>Viridiplantae</taxon>
        <taxon>Streptophyta</taxon>
        <taxon>Embryophyta</taxon>
        <taxon>Tracheophyta</taxon>
        <taxon>Spermatophyta</taxon>
        <taxon>Magnoliopsida</taxon>
        <taxon>eudicotyledons</taxon>
        <taxon>Gunneridae</taxon>
        <taxon>Pentapetalae</taxon>
        <taxon>rosids</taxon>
        <taxon>malvids</taxon>
        <taxon>Malvales</taxon>
        <taxon>Dipterocarpaceae</taxon>
        <taxon>Rubroshorea</taxon>
    </lineage>
</organism>